<dbReference type="PANTHER" id="PTHR10543">
    <property type="entry name" value="BETA-CAROTENE DIOXYGENASE"/>
    <property type="match status" value="1"/>
</dbReference>
<dbReference type="EMBL" id="CALNXK010000008">
    <property type="protein sequence ID" value="CAH3040955.1"/>
    <property type="molecule type" value="Genomic_DNA"/>
</dbReference>
<evidence type="ECO:0000256" key="2">
    <source>
        <dbReference type="ARBA" id="ARBA00006787"/>
    </source>
</evidence>
<evidence type="ECO:0000256" key="3">
    <source>
        <dbReference type="ARBA" id="ARBA00022723"/>
    </source>
</evidence>
<evidence type="ECO:0000313" key="6">
    <source>
        <dbReference type="EMBL" id="CAH3040955.1"/>
    </source>
</evidence>
<name>A0ABN8N414_9CNID</name>
<proteinExistence type="inferred from homology"/>
<protein>
    <submittedName>
        <fullName evidence="6">Uncharacterized protein</fullName>
    </submittedName>
</protein>
<comment type="similarity">
    <text evidence="2">Belongs to the carotenoid oxygenase family.</text>
</comment>
<keyword evidence="4" id="KW-0560">Oxidoreductase</keyword>
<evidence type="ECO:0000256" key="5">
    <source>
        <dbReference type="ARBA" id="ARBA00023004"/>
    </source>
</evidence>
<dbReference type="InterPro" id="IPR004294">
    <property type="entry name" value="Carotenoid_Oase"/>
</dbReference>
<dbReference type="Pfam" id="PF03055">
    <property type="entry name" value="RPE65"/>
    <property type="match status" value="1"/>
</dbReference>
<reference evidence="6 7" key="1">
    <citation type="submission" date="2022-05" db="EMBL/GenBank/DDBJ databases">
        <authorList>
            <consortium name="Genoscope - CEA"/>
            <person name="William W."/>
        </authorList>
    </citation>
    <scope>NUCLEOTIDE SEQUENCE [LARGE SCALE GENOMIC DNA]</scope>
</reference>
<dbReference type="PANTHER" id="PTHR10543:SF89">
    <property type="entry name" value="CAROTENOID 9,10(9',10')-CLEAVAGE DIOXYGENASE 1"/>
    <property type="match status" value="1"/>
</dbReference>
<sequence>MADNISVVDALSGDIKRPLDLEKCSRGWETQREHCYWVPTADIIGEVPKDLRGTLFRNGPGVHEVYGSRLKHPIDGDGMLCAVTFEDGRVHFKSKFVNSEHRQEEAAKQKFLYHGQMGTKPSSTSTFRYLMNTLKNTPMKFRNPSNTNSFYWGGKVLTCYETGVPYCLDPFTLETLGPENLNSNLKFGCLAAHFRIDSEKKRLVCISLRPGFRDKKPSLAIYEFDPSWRLCHKQVHYIEGLNYGHDFILLPDYYIFHMTPFVKGSWWITTKIIMGWSSPGEEMRYYPDLPSRFVIIPRHASEGNTGIIFVNTDPCHIFHFGTAQQIGDQIDFTAVCLGTKFDMTFDSKIWLSNTSVSPGLVYNYTIDLTNEQCTRTQVDRASVEFPTTHPYRNGMTGTRFNYLMACDRPGFNLPYRDVVKLNAKSGQRDVWYSHGCLGEPVFVPRLGYDSWREGDEDDGYVIVQVYVPEKHVTEFCVLDAKNVGKGPLARIQLKHHVPYGFHGTFTPEVFTNGPRLASKL</sequence>
<keyword evidence="3" id="KW-0479">Metal-binding</keyword>
<comment type="cofactor">
    <cofactor evidence="1">
        <name>Fe(2+)</name>
        <dbReference type="ChEBI" id="CHEBI:29033"/>
    </cofactor>
</comment>
<organism evidence="6 7">
    <name type="scientific">Porites lobata</name>
    <dbReference type="NCBI Taxonomy" id="104759"/>
    <lineage>
        <taxon>Eukaryota</taxon>
        <taxon>Metazoa</taxon>
        <taxon>Cnidaria</taxon>
        <taxon>Anthozoa</taxon>
        <taxon>Hexacorallia</taxon>
        <taxon>Scleractinia</taxon>
        <taxon>Fungiina</taxon>
        <taxon>Poritidae</taxon>
        <taxon>Porites</taxon>
    </lineage>
</organism>
<comment type="caution">
    <text evidence="6">The sequence shown here is derived from an EMBL/GenBank/DDBJ whole genome shotgun (WGS) entry which is preliminary data.</text>
</comment>
<evidence type="ECO:0000256" key="1">
    <source>
        <dbReference type="ARBA" id="ARBA00001954"/>
    </source>
</evidence>
<evidence type="ECO:0000313" key="7">
    <source>
        <dbReference type="Proteomes" id="UP001159405"/>
    </source>
</evidence>
<keyword evidence="7" id="KW-1185">Reference proteome</keyword>
<gene>
    <name evidence="6" type="ORF">PLOB_00045615</name>
</gene>
<accession>A0ABN8N414</accession>
<evidence type="ECO:0000256" key="4">
    <source>
        <dbReference type="ARBA" id="ARBA00023002"/>
    </source>
</evidence>
<keyword evidence="5" id="KW-0408">Iron</keyword>
<dbReference type="Proteomes" id="UP001159405">
    <property type="component" value="Unassembled WGS sequence"/>
</dbReference>